<dbReference type="GO" id="GO:0006313">
    <property type="term" value="P:DNA transposition"/>
    <property type="evidence" value="ECO:0007669"/>
    <property type="project" value="InterPro"/>
</dbReference>
<dbReference type="PANTHER" id="PTHR33609">
    <property type="entry name" value="LOW CALCIUM RESPONSE LOCUS PROTEIN S"/>
    <property type="match status" value="1"/>
</dbReference>
<dbReference type="InterPro" id="IPR002514">
    <property type="entry name" value="Transposase_8"/>
</dbReference>
<dbReference type="InterPro" id="IPR052546">
    <property type="entry name" value="Transposase_8_domain"/>
</dbReference>
<dbReference type="GO" id="GO:0004803">
    <property type="term" value="F:transposase activity"/>
    <property type="evidence" value="ECO:0007669"/>
    <property type="project" value="InterPro"/>
</dbReference>
<gene>
    <name evidence="1" type="ORF">AVDCRST_MAG08-725</name>
</gene>
<dbReference type="PANTHER" id="PTHR33609:SF1">
    <property type="entry name" value="TRANSPOSASE"/>
    <property type="match status" value="1"/>
</dbReference>
<dbReference type="EMBL" id="CADCTG010000079">
    <property type="protein sequence ID" value="CAA9223443.1"/>
    <property type="molecule type" value="Genomic_DNA"/>
</dbReference>
<dbReference type="SUPFAM" id="SSF46689">
    <property type="entry name" value="Homeodomain-like"/>
    <property type="match status" value="1"/>
</dbReference>
<evidence type="ECO:0000313" key="1">
    <source>
        <dbReference type="EMBL" id="CAA9223443.1"/>
    </source>
</evidence>
<dbReference type="Pfam" id="PF01527">
    <property type="entry name" value="HTH_Tnp_1"/>
    <property type="match status" value="1"/>
</dbReference>
<dbReference type="AlphaFoldDB" id="A0A6J4HHM4"/>
<dbReference type="InterPro" id="IPR009057">
    <property type="entry name" value="Homeodomain-like_sf"/>
</dbReference>
<proteinExistence type="predicted"/>
<dbReference type="GO" id="GO:0003677">
    <property type="term" value="F:DNA binding"/>
    <property type="evidence" value="ECO:0007669"/>
    <property type="project" value="InterPro"/>
</dbReference>
<sequence>MAGKRSTPEQTVAKLRQVEVLTAQGKTVAEAVRAIGVTEPTYYRWRAEYGGLKLDQVKRLKQLEAENGRLRKAVADLTLEKLVLKEAASGNF</sequence>
<reference evidence="1" key="1">
    <citation type="submission" date="2020-02" db="EMBL/GenBank/DDBJ databases">
        <authorList>
            <person name="Meier V. D."/>
        </authorList>
    </citation>
    <scope>NUCLEOTIDE SEQUENCE</scope>
    <source>
        <strain evidence="1">AVDCRST_MAG08</strain>
    </source>
</reference>
<accession>A0A6J4HHM4</accession>
<protein>
    <submittedName>
        <fullName evidence="1">Mobile element protein</fullName>
    </submittedName>
</protein>
<organism evidence="1">
    <name type="scientific">uncultured Acetobacteraceae bacterium</name>
    <dbReference type="NCBI Taxonomy" id="169975"/>
    <lineage>
        <taxon>Bacteria</taxon>
        <taxon>Pseudomonadati</taxon>
        <taxon>Pseudomonadota</taxon>
        <taxon>Alphaproteobacteria</taxon>
        <taxon>Acetobacterales</taxon>
        <taxon>Acetobacteraceae</taxon>
        <taxon>environmental samples</taxon>
    </lineage>
</organism>
<name>A0A6J4HHM4_9PROT</name>